<organism evidence="7 9">
    <name type="scientific">Vanilla planifolia</name>
    <name type="common">Vanilla</name>
    <dbReference type="NCBI Taxonomy" id="51239"/>
    <lineage>
        <taxon>Eukaryota</taxon>
        <taxon>Viridiplantae</taxon>
        <taxon>Streptophyta</taxon>
        <taxon>Embryophyta</taxon>
        <taxon>Tracheophyta</taxon>
        <taxon>Spermatophyta</taxon>
        <taxon>Magnoliopsida</taxon>
        <taxon>Liliopsida</taxon>
        <taxon>Asparagales</taxon>
        <taxon>Orchidaceae</taxon>
        <taxon>Vanilloideae</taxon>
        <taxon>Vanilleae</taxon>
        <taxon>Vanilla</taxon>
    </lineage>
</organism>
<dbReference type="InterPro" id="IPR002068">
    <property type="entry name" value="A-crystallin/Hsp20_dom"/>
</dbReference>
<dbReference type="Proteomes" id="UP000639772">
    <property type="component" value="Unassembled WGS sequence"/>
</dbReference>
<dbReference type="CDD" id="cd06472">
    <property type="entry name" value="ACD_ScHsp26_like"/>
    <property type="match status" value="1"/>
</dbReference>
<feature type="domain" description="SHSP" evidence="5">
    <location>
        <begin position="54"/>
        <end position="171"/>
    </location>
</feature>
<dbReference type="Proteomes" id="UP000636800">
    <property type="component" value="Unassembled WGS sequence"/>
</dbReference>
<gene>
    <name evidence="8" type="ORF">HPP92_015501</name>
    <name evidence="7" type="ORF">HPP92_016117</name>
</gene>
<dbReference type="OrthoDB" id="1431247at2759"/>
<accession>A0A835UPP0</accession>
<evidence type="ECO:0000256" key="2">
    <source>
        <dbReference type="PROSITE-ProRule" id="PRU00285"/>
    </source>
</evidence>
<keyword evidence="1" id="KW-0346">Stress response</keyword>
<keyword evidence="9" id="KW-1185">Reference proteome</keyword>
<feature type="domain" description="CS" evidence="6">
    <location>
        <begin position="58"/>
        <end position="166"/>
    </location>
</feature>
<evidence type="ECO:0000313" key="10">
    <source>
        <dbReference type="Proteomes" id="UP000639772"/>
    </source>
</evidence>
<dbReference type="PANTHER" id="PTHR11527">
    <property type="entry name" value="HEAT-SHOCK PROTEIN 20 FAMILY MEMBER"/>
    <property type="match status" value="1"/>
</dbReference>
<evidence type="ECO:0000313" key="7">
    <source>
        <dbReference type="EMBL" id="KAG0469417.1"/>
    </source>
</evidence>
<comment type="caution">
    <text evidence="7">The sequence shown here is derived from an EMBL/GenBank/DDBJ whole genome shotgun (WGS) entry which is preliminary data.</text>
</comment>
<evidence type="ECO:0000256" key="3">
    <source>
        <dbReference type="RuleBase" id="RU003616"/>
    </source>
</evidence>
<dbReference type="EMBL" id="JADCNL010000008">
    <property type="protein sequence ID" value="KAG0469417.1"/>
    <property type="molecule type" value="Genomic_DNA"/>
</dbReference>
<keyword evidence="4" id="KW-0732">Signal</keyword>
<dbReference type="Gene3D" id="2.60.40.790">
    <property type="match status" value="1"/>
</dbReference>
<dbReference type="InterPro" id="IPR031107">
    <property type="entry name" value="Small_HSP"/>
</dbReference>
<name>A0A835UPP0_VANPL</name>
<evidence type="ECO:0000256" key="4">
    <source>
        <dbReference type="SAM" id="SignalP"/>
    </source>
</evidence>
<sequence length="190" mass="21330">MGWSIAIIVLSFFAAIAPSSPSLLTLIDGRSNMLSDPFRILEHIPFGLGRDDLNALSPATATVDWKETATAHEIVIDVPGMKKEELQIEVDELNRVLRVSGQRKRKEEKEEEKWHWVERAEGRFWRQLRLPENVDLDGVRAKLEDGVLAITLPKLELEKVKGPRVVSIAEGEKEKVSLSIGKGDGRKSEL</sequence>
<dbReference type="Pfam" id="PF00011">
    <property type="entry name" value="HSP20"/>
    <property type="match status" value="1"/>
</dbReference>
<dbReference type="InterPro" id="IPR008978">
    <property type="entry name" value="HSP20-like_chaperone"/>
</dbReference>
<evidence type="ECO:0000313" key="9">
    <source>
        <dbReference type="Proteomes" id="UP000636800"/>
    </source>
</evidence>
<dbReference type="InterPro" id="IPR007052">
    <property type="entry name" value="CS_dom"/>
</dbReference>
<dbReference type="EMBL" id="JADCNM010000008">
    <property type="protein sequence ID" value="KAG0470955.1"/>
    <property type="molecule type" value="Genomic_DNA"/>
</dbReference>
<proteinExistence type="inferred from homology"/>
<reference evidence="9 10" key="1">
    <citation type="journal article" date="2020" name="Nat. Food">
        <title>A phased Vanilla planifolia genome enables genetic improvement of flavour and production.</title>
        <authorList>
            <person name="Hasing T."/>
            <person name="Tang H."/>
            <person name="Brym M."/>
            <person name="Khazi F."/>
            <person name="Huang T."/>
            <person name="Chambers A.H."/>
        </authorList>
    </citation>
    <scope>NUCLEOTIDE SEQUENCE [LARGE SCALE GENOMIC DNA]</scope>
    <source>
        <tissue evidence="7">Leaf</tissue>
    </source>
</reference>
<dbReference type="AlphaFoldDB" id="A0A835UPP0"/>
<feature type="signal peptide" evidence="4">
    <location>
        <begin position="1"/>
        <end position="21"/>
    </location>
</feature>
<evidence type="ECO:0000313" key="8">
    <source>
        <dbReference type="EMBL" id="KAG0470955.1"/>
    </source>
</evidence>
<dbReference type="PROSITE" id="PS51203">
    <property type="entry name" value="CS"/>
    <property type="match status" value="1"/>
</dbReference>
<protein>
    <submittedName>
        <fullName evidence="7">Uncharacterized protein</fullName>
    </submittedName>
</protein>
<feature type="chain" id="PRO_5036240367" evidence="4">
    <location>
        <begin position="22"/>
        <end position="190"/>
    </location>
</feature>
<dbReference type="SUPFAM" id="SSF49764">
    <property type="entry name" value="HSP20-like chaperones"/>
    <property type="match status" value="1"/>
</dbReference>
<dbReference type="PROSITE" id="PS01031">
    <property type="entry name" value="SHSP"/>
    <property type="match status" value="1"/>
</dbReference>
<evidence type="ECO:0000259" key="5">
    <source>
        <dbReference type="PROSITE" id="PS01031"/>
    </source>
</evidence>
<evidence type="ECO:0000259" key="6">
    <source>
        <dbReference type="PROSITE" id="PS51203"/>
    </source>
</evidence>
<comment type="similarity">
    <text evidence="2 3">Belongs to the small heat shock protein (HSP20) family.</text>
</comment>
<evidence type="ECO:0000256" key="1">
    <source>
        <dbReference type="ARBA" id="ARBA00023016"/>
    </source>
</evidence>